<gene>
    <name evidence="1" type="ORF">SMN809_LOCUS41898</name>
    <name evidence="2" type="ORF">SMN809_LOCUS55293</name>
</gene>
<accession>A0A8S3DJP3</accession>
<dbReference type="Gene3D" id="1.10.1380.10">
    <property type="entry name" value="Neutral endopeptidase , domain2"/>
    <property type="match status" value="1"/>
</dbReference>
<name>A0A8S3DJP3_9BILA</name>
<dbReference type="AlphaFoldDB" id="A0A8S3DJP3"/>
<dbReference type="EMBL" id="CAJOBI010194897">
    <property type="protein sequence ID" value="CAF4973161.1"/>
    <property type="molecule type" value="Genomic_DNA"/>
</dbReference>
<dbReference type="Proteomes" id="UP000676336">
    <property type="component" value="Unassembled WGS sequence"/>
</dbReference>
<proteinExistence type="predicted"/>
<dbReference type="EMBL" id="CAJOBI010119489">
    <property type="protein sequence ID" value="CAF4671252.1"/>
    <property type="molecule type" value="Genomic_DNA"/>
</dbReference>
<feature type="non-terminal residue" evidence="2">
    <location>
        <position position="63"/>
    </location>
</feature>
<sequence>VVTATNQENSSIYDIELGQGTLGLQETEYYNNETDITAAYRQFMTDLAMALTNETSTIANDVS</sequence>
<evidence type="ECO:0000313" key="1">
    <source>
        <dbReference type="EMBL" id="CAF4671252.1"/>
    </source>
</evidence>
<protein>
    <submittedName>
        <fullName evidence="2">Uncharacterized protein</fullName>
    </submittedName>
</protein>
<organism evidence="2 3">
    <name type="scientific">Rotaria magnacalcarata</name>
    <dbReference type="NCBI Taxonomy" id="392030"/>
    <lineage>
        <taxon>Eukaryota</taxon>
        <taxon>Metazoa</taxon>
        <taxon>Spiralia</taxon>
        <taxon>Gnathifera</taxon>
        <taxon>Rotifera</taxon>
        <taxon>Eurotatoria</taxon>
        <taxon>Bdelloidea</taxon>
        <taxon>Philodinida</taxon>
        <taxon>Philodinidae</taxon>
        <taxon>Rotaria</taxon>
    </lineage>
</organism>
<feature type="non-terminal residue" evidence="2">
    <location>
        <position position="1"/>
    </location>
</feature>
<dbReference type="InterPro" id="IPR042089">
    <property type="entry name" value="Peptidase_M13_dom_2"/>
</dbReference>
<reference evidence="2" key="1">
    <citation type="submission" date="2021-02" db="EMBL/GenBank/DDBJ databases">
        <authorList>
            <person name="Nowell W R."/>
        </authorList>
    </citation>
    <scope>NUCLEOTIDE SEQUENCE</scope>
</reference>
<comment type="caution">
    <text evidence="2">The sequence shown here is derived from an EMBL/GenBank/DDBJ whole genome shotgun (WGS) entry which is preliminary data.</text>
</comment>
<evidence type="ECO:0000313" key="2">
    <source>
        <dbReference type="EMBL" id="CAF4973161.1"/>
    </source>
</evidence>
<evidence type="ECO:0000313" key="3">
    <source>
        <dbReference type="Proteomes" id="UP000676336"/>
    </source>
</evidence>